<dbReference type="InterPro" id="IPR029063">
    <property type="entry name" value="SAM-dependent_MTases_sf"/>
</dbReference>
<evidence type="ECO:0000256" key="4">
    <source>
        <dbReference type="RuleBase" id="RU362026"/>
    </source>
</evidence>
<accession>A0A345RK59</accession>
<dbReference type="GO" id="GO:0008170">
    <property type="term" value="F:N-methyltransferase activity"/>
    <property type="evidence" value="ECO:0007669"/>
    <property type="project" value="InterPro"/>
</dbReference>
<protein>
    <recommendedName>
        <fullName evidence="4">Methyltransferase</fullName>
        <ecNumber evidence="4">2.1.1.-</ecNumber>
    </recommendedName>
</protein>
<dbReference type="GO" id="GO:0005737">
    <property type="term" value="C:cytoplasm"/>
    <property type="evidence" value="ECO:0007669"/>
    <property type="project" value="TreeGrafter"/>
</dbReference>
<evidence type="ECO:0000313" key="6">
    <source>
        <dbReference type="EMBL" id="AXI59675.1"/>
    </source>
</evidence>
<dbReference type="PRINTS" id="PR00508">
    <property type="entry name" value="S21N4MTFRASE"/>
</dbReference>
<dbReference type="Pfam" id="PF01555">
    <property type="entry name" value="N6_N4_Mtase"/>
    <property type="match status" value="1"/>
</dbReference>
<dbReference type="REBASE" id="263835">
    <property type="entry name" value="M.Pkr462ORF4080P"/>
</dbReference>
<keyword evidence="3" id="KW-0808">Transferase</keyword>
<organism evidence="6 7">
    <name type="scientific">Pseudomonas kribbensis</name>
    <dbReference type="NCBI Taxonomy" id="1628086"/>
    <lineage>
        <taxon>Bacteria</taxon>
        <taxon>Pseudomonadati</taxon>
        <taxon>Pseudomonadota</taxon>
        <taxon>Gammaproteobacteria</taxon>
        <taxon>Pseudomonadales</taxon>
        <taxon>Pseudomonadaceae</taxon>
        <taxon>Pseudomonas</taxon>
    </lineage>
</organism>
<keyword evidence="2 6" id="KW-0489">Methyltransferase</keyword>
<proteinExistence type="inferred from homology"/>
<dbReference type="InterPro" id="IPR001091">
    <property type="entry name" value="RM_Methyltransferase"/>
</dbReference>
<dbReference type="InterPro" id="IPR002052">
    <property type="entry name" value="DNA_methylase_N6_adenine_CS"/>
</dbReference>
<dbReference type="SUPFAM" id="SSF53335">
    <property type="entry name" value="S-adenosyl-L-methionine-dependent methyltransferases"/>
    <property type="match status" value="1"/>
</dbReference>
<dbReference type="EMBL" id="CP029608">
    <property type="protein sequence ID" value="AXI59675.1"/>
    <property type="molecule type" value="Genomic_DNA"/>
</dbReference>
<comment type="similarity">
    <text evidence="1 4">Belongs to the N(4)/N(6)-methyltransferase family.</text>
</comment>
<name>A0A345RK59_9PSED</name>
<gene>
    <name evidence="6" type="ORF">DLD99_04080</name>
</gene>
<dbReference type="RefSeq" id="WP_114881367.1">
    <property type="nucleotide sequence ID" value="NZ_CP029608.1"/>
</dbReference>
<dbReference type="GO" id="GO:0032259">
    <property type="term" value="P:methylation"/>
    <property type="evidence" value="ECO:0007669"/>
    <property type="project" value="UniProtKB-KW"/>
</dbReference>
<evidence type="ECO:0000259" key="5">
    <source>
        <dbReference type="Pfam" id="PF01555"/>
    </source>
</evidence>
<dbReference type="KEGG" id="pke:DLD99_04080"/>
<evidence type="ECO:0000256" key="1">
    <source>
        <dbReference type="ARBA" id="ARBA00006594"/>
    </source>
</evidence>
<sequence>MTRIAPGCIRDSIFDFLSTTDSAPIKEIHKAVETRLGTVAQSSVRSYLNLNEPEVFERVERGRYKLAGRTSPQIELLKEQPTFNFDKSSLVSSDCFDWLREQPSKSVHAIVTDPPYGLVEYTNAEQAKLRAGKGGVWRIPPAFDGHQRAPLPRFTTLTDGDRDAMHVFFLDLARHIARVAVPGANIVVASNPLLAHIVASAMSEGGLELRGYISRLVMTMRGGDRPKNAHEEFSGVSVMPRSMHEPWVVLRAPLEGRVQDNLRKWGTGGFRRISEDRPFGDVIRSHPTPASEKRIAPHPSLKPQGFLRQLVRASLPLSEGIVYDPFAGSGSTLAAANAVGYQSIGTERDGDYFRLATEAIPQLSKLKIKDIDTV</sequence>
<evidence type="ECO:0000313" key="7">
    <source>
        <dbReference type="Proteomes" id="UP000253720"/>
    </source>
</evidence>
<evidence type="ECO:0000256" key="3">
    <source>
        <dbReference type="ARBA" id="ARBA00022679"/>
    </source>
</evidence>
<feature type="domain" description="DNA methylase N-4/N-6" evidence="5">
    <location>
        <begin position="107"/>
        <end position="357"/>
    </location>
</feature>
<dbReference type="PANTHER" id="PTHR13370:SF3">
    <property type="entry name" value="TRNA (GUANINE(10)-N2)-METHYLTRANSFERASE HOMOLOG"/>
    <property type="match status" value="1"/>
</dbReference>
<evidence type="ECO:0000256" key="2">
    <source>
        <dbReference type="ARBA" id="ARBA00022603"/>
    </source>
</evidence>
<dbReference type="GO" id="GO:0003677">
    <property type="term" value="F:DNA binding"/>
    <property type="evidence" value="ECO:0007669"/>
    <property type="project" value="InterPro"/>
</dbReference>
<dbReference type="GO" id="GO:0009007">
    <property type="term" value="F:site-specific DNA-methyltransferase (adenine-specific) activity"/>
    <property type="evidence" value="ECO:0007669"/>
    <property type="project" value="TreeGrafter"/>
</dbReference>
<reference evidence="6 7" key="1">
    <citation type="submission" date="2018-05" db="EMBL/GenBank/DDBJ databases">
        <title>Complete genome sequence of Pseudomonas kribbensis 46-2(T).</title>
        <authorList>
            <person name="Jeong H."/>
            <person name="Lee S.-G."/>
            <person name="Rha E."/>
            <person name="Kim H."/>
        </authorList>
    </citation>
    <scope>NUCLEOTIDE SEQUENCE [LARGE SCALE GENOMIC DNA]</scope>
    <source>
        <strain evidence="6 7">46-2</strain>
    </source>
</reference>
<dbReference type="Proteomes" id="UP000253720">
    <property type="component" value="Chromosome"/>
</dbReference>
<dbReference type="AlphaFoldDB" id="A0A345RK59"/>
<dbReference type="PANTHER" id="PTHR13370">
    <property type="entry name" value="RNA METHYLASE-RELATED"/>
    <property type="match status" value="1"/>
</dbReference>
<dbReference type="PROSITE" id="PS00092">
    <property type="entry name" value="N6_MTASE"/>
    <property type="match status" value="1"/>
</dbReference>
<dbReference type="InterPro" id="IPR002941">
    <property type="entry name" value="DNA_methylase_N4/N6"/>
</dbReference>
<dbReference type="Gene3D" id="3.40.50.150">
    <property type="entry name" value="Vaccinia Virus protein VP39"/>
    <property type="match status" value="1"/>
</dbReference>
<dbReference type="EC" id="2.1.1.-" evidence="4"/>
<keyword evidence="7" id="KW-1185">Reference proteome</keyword>